<dbReference type="GO" id="GO:0016798">
    <property type="term" value="F:hydrolase activity, acting on glycosyl bonds"/>
    <property type="evidence" value="ECO:0007669"/>
    <property type="project" value="UniProtKB-KW"/>
</dbReference>
<dbReference type="EMBL" id="JBHSLU010000082">
    <property type="protein sequence ID" value="MFC5508310.1"/>
    <property type="molecule type" value="Genomic_DNA"/>
</dbReference>
<keyword evidence="3 5" id="KW-0378">Hydrolase</keyword>
<feature type="region of interest" description="Disordered" evidence="6">
    <location>
        <begin position="199"/>
        <end position="219"/>
    </location>
</feature>
<dbReference type="EC" id="3.2.2.-" evidence="5"/>
<evidence type="ECO:0000256" key="4">
    <source>
        <dbReference type="ARBA" id="ARBA00023204"/>
    </source>
</evidence>
<dbReference type="InterPro" id="IPR003180">
    <property type="entry name" value="MPG"/>
</dbReference>
<dbReference type="RefSeq" id="WP_377817734.1">
    <property type="nucleotide sequence ID" value="NZ_JBHSLU010000082.1"/>
</dbReference>
<evidence type="ECO:0000313" key="8">
    <source>
        <dbReference type="Proteomes" id="UP001596060"/>
    </source>
</evidence>
<dbReference type="PANTHER" id="PTHR10429">
    <property type="entry name" value="DNA-3-METHYLADENINE GLYCOSYLASE"/>
    <property type="match status" value="1"/>
</dbReference>
<keyword evidence="2 5" id="KW-0227">DNA damage</keyword>
<sequence>MDDADDEPLTRAGRGPHGHAARLRREELDLTAWELARRLVGVALLCEDVGGIIVETEAYARDDAASHSFRGLTPRNRSMFAGPGAVYVYRSYGLHWCFNIVARDAGAVLIRAIEPRWGLDLMRLRRGRSDQLADGPGRLAQALAIDIAHDGANATAAPFALLDRAVEPLVLTGRRIGISRERERPWRFALAGSPWLSRPLAAAEPTPNAAPHETGEARS</sequence>
<dbReference type="Pfam" id="PF02245">
    <property type="entry name" value="Pur_DNA_glyco"/>
    <property type="match status" value="1"/>
</dbReference>
<dbReference type="SUPFAM" id="SSF50486">
    <property type="entry name" value="FMT C-terminal domain-like"/>
    <property type="match status" value="1"/>
</dbReference>
<keyword evidence="4 5" id="KW-0234">DNA repair</keyword>
<dbReference type="Gene3D" id="3.10.300.10">
    <property type="entry name" value="Methylpurine-DNA glycosylase (MPG)"/>
    <property type="match status" value="1"/>
</dbReference>
<reference evidence="8" key="1">
    <citation type="journal article" date="2019" name="Int. J. Syst. Evol. Microbiol.">
        <title>The Global Catalogue of Microorganisms (GCM) 10K type strain sequencing project: providing services to taxonomists for standard genome sequencing and annotation.</title>
        <authorList>
            <consortium name="The Broad Institute Genomics Platform"/>
            <consortium name="The Broad Institute Genome Sequencing Center for Infectious Disease"/>
            <person name="Wu L."/>
            <person name="Ma J."/>
        </authorList>
    </citation>
    <scope>NUCLEOTIDE SEQUENCE [LARGE SCALE GENOMIC DNA]</scope>
    <source>
        <strain evidence="8">CCUG 43117</strain>
    </source>
</reference>
<feature type="region of interest" description="Disordered" evidence="6">
    <location>
        <begin position="1"/>
        <end position="20"/>
    </location>
</feature>
<evidence type="ECO:0000256" key="5">
    <source>
        <dbReference type="HAMAP-Rule" id="MF_00527"/>
    </source>
</evidence>
<keyword evidence="8" id="KW-1185">Reference proteome</keyword>
<proteinExistence type="inferred from homology"/>
<dbReference type="InterPro" id="IPR011034">
    <property type="entry name" value="Formyl_transferase-like_C_sf"/>
</dbReference>
<organism evidence="7 8">
    <name type="scientific">Bosea massiliensis</name>
    <dbReference type="NCBI Taxonomy" id="151419"/>
    <lineage>
        <taxon>Bacteria</taxon>
        <taxon>Pseudomonadati</taxon>
        <taxon>Pseudomonadota</taxon>
        <taxon>Alphaproteobacteria</taxon>
        <taxon>Hyphomicrobiales</taxon>
        <taxon>Boseaceae</taxon>
        <taxon>Bosea</taxon>
    </lineage>
</organism>
<evidence type="ECO:0000313" key="7">
    <source>
        <dbReference type="EMBL" id="MFC5508310.1"/>
    </source>
</evidence>
<keyword evidence="7" id="KW-0326">Glycosidase</keyword>
<accession>A0ABW0P6Q6</accession>
<gene>
    <name evidence="7" type="ORF">ACFPN9_23995</name>
</gene>
<dbReference type="NCBIfam" id="NF002003">
    <property type="entry name" value="PRK00802.1-3"/>
    <property type="match status" value="1"/>
</dbReference>
<dbReference type="NCBIfam" id="TIGR00567">
    <property type="entry name" value="3mg"/>
    <property type="match status" value="1"/>
</dbReference>
<evidence type="ECO:0000256" key="6">
    <source>
        <dbReference type="SAM" id="MobiDB-lite"/>
    </source>
</evidence>
<dbReference type="PANTHER" id="PTHR10429:SF0">
    <property type="entry name" value="DNA-3-METHYLADENINE GLYCOSYLASE"/>
    <property type="match status" value="1"/>
</dbReference>
<evidence type="ECO:0000256" key="3">
    <source>
        <dbReference type="ARBA" id="ARBA00022801"/>
    </source>
</evidence>
<dbReference type="CDD" id="cd00540">
    <property type="entry name" value="AAG"/>
    <property type="match status" value="1"/>
</dbReference>
<evidence type="ECO:0000256" key="2">
    <source>
        <dbReference type="ARBA" id="ARBA00022763"/>
    </source>
</evidence>
<protein>
    <recommendedName>
        <fullName evidence="5">Putative 3-methyladenine DNA glycosylase</fullName>
        <ecNumber evidence="5">3.2.2.-</ecNumber>
    </recommendedName>
</protein>
<dbReference type="Proteomes" id="UP001596060">
    <property type="component" value="Unassembled WGS sequence"/>
</dbReference>
<name>A0ABW0P6Q6_9HYPH</name>
<dbReference type="InterPro" id="IPR036995">
    <property type="entry name" value="MPG_sf"/>
</dbReference>
<comment type="similarity">
    <text evidence="1 5">Belongs to the DNA glycosylase MPG family.</text>
</comment>
<dbReference type="HAMAP" id="MF_00527">
    <property type="entry name" value="3MGH"/>
    <property type="match status" value="1"/>
</dbReference>
<evidence type="ECO:0000256" key="1">
    <source>
        <dbReference type="ARBA" id="ARBA00009232"/>
    </source>
</evidence>
<comment type="caution">
    <text evidence="7">The sequence shown here is derived from an EMBL/GenBank/DDBJ whole genome shotgun (WGS) entry which is preliminary data.</text>
</comment>